<organism evidence="1 2">
    <name type="scientific">Sphaerobolus stellatus (strain SS14)</name>
    <dbReference type="NCBI Taxonomy" id="990650"/>
    <lineage>
        <taxon>Eukaryota</taxon>
        <taxon>Fungi</taxon>
        <taxon>Dikarya</taxon>
        <taxon>Basidiomycota</taxon>
        <taxon>Agaricomycotina</taxon>
        <taxon>Agaricomycetes</taxon>
        <taxon>Phallomycetidae</taxon>
        <taxon>Geastrales</taxon>
        <taxon>Sphaerobolaceae</taxon>
        <taxon>Sphaerobolus</taxon>
    </lineage>
</organism>
<dbReference type="HOGENOM" id="CLU_2312973_0_0_1"/>
<protein>
    <submittedName>
        <fullName evidence="1">Uncharacterized protein</fullName>
    </submittedName>
</protein>
<dbReference type="PANTHER" id="PTHR21575">
    <property type="entry name" value="PROTEIN HID1"/>
    <property type="match status" value="1"/>
</dbReference>
<dbReference type="EMBL" id="KN837173">
    <property type="protein sequence ID" value="KIJ36939.1"/>
    <property type="molecule type" value="Genomic_DNA"/>
</dbReference>
<evidence type="ECO:0000313" key="2">
    <source>
        <dbReference type="Proteomes" id="UP000054279"/>
    </source>
</evidence>
<dbReference type="GO" id="GO:0016020">
    <property type="term" value="C:membrane"/>
    <property type="evidence" value="ECO:0007669"/>
    <property type="project" value="TreeGrafter"/>
</dbReference>
<evidence type="ECO:0000313" key="1">
    <source>
        <dbReference type="EMBL" id="KIJ36939.1"/>
    </source>
</evidence>
<sequence>LQTLSAHRDFALTLSSHLPNSTATRGIDALITTEYALMAGTHGQHSGLYQPLLITLANVAPYVKGLSVQSAGKLISLFQAFASPGFLLGDEGNPRCVFWM</sequence>
<dbReference type="AlphaFoldDB" id="A0A0C9UQI4"/>
<dbReference type="GO" id="GO:0005797">
    <property type="term" value="C:Golgi medial cisterna"/>
    <property type="evidence" value="ECO:0007669"/>
    <property type="project" value="TreeGrafter"/>
</dbReference>
<accession>A0A0C9UQI4</accession>
<gene>
    <name evidence="1" type="ORF">M422DRAFT_178676</name>
</gene>
<name>A0A0C9UQI4_SPHS4</name>
<reference evidence="1 2" key="1">
    <citation type="submission" date="2014-06" db="EMBL/GenBank/DDBJ databases">
        <title>Evolutionary Origins and Diversification of the Mycorrhizal Mutualists.</title>
        <authorList>
            <consortium name="DOE Joint Genome Institute"/>
            <consortium name="Mycorrhizal Genomics Consortium"/>
            <person name="Kohler A."/>
            <person name="Kuo A."/>
            <person name="Nagy L.G."/>
            <person name="Floudas D."/>
            <person name="Copeland A."/>
            <person name="Barry K.W."/>
            <person name="Cichocki N."/>
            <person name="Veneault-Fourrey C."/>
            <person name="LaButti K."/>
            <person name="Lindquist E.A."/>
            <person name="Lipzen A."/>
            <person name="Lundell T."/>
            <person name="Morin E."/>
            <person name="Murat C."/>
            <person name="Riley R."/>
            <person name="Ohm R."/>
            <person name="Sun H."/>
            <person name="Tunlid A."/>
            <person name="Henrissat B."/>
            <person name="Grigoriev I.V."/>
            <person name="Hibbett D.S."/>
            <person name="Martin F."/>
        </authorList>
    </citation>
    <scope>NUCLEOTIDE SEQUENCE [LARGE SCALE GENOMIC DNA]</scope>
    <source>
        <strain evidence="1 2">SS14</strain>
    </source>
</reference>
<dbReference type="PANTHER" id="PTHR21575:SF12">
    <property type="entry name" value="PROTEIN HID1"/>
    <property type="match status" value="1"/>
</dbReference>
<proteinExistence type="predicted"/>
<feature type="non-terminal residue" evidence="1">
    <location>
        <position position="1"/>
    </location>
</feature>
<keyword evidence="2" id="KW-1185">Reference proteome</keyword>
<dbReference type="Pfam" id="PF12722">
    <property type="entry name" value="Hid1"/>
    <property type="match status" value="1"/>
</dbReference>
<dbReference type="OrthoDB" id="432953at2759"/>
<dbReference type="Proteomes" id="UP000054279">
    <property type="component" value="Unassembled WGS sequence"/>
</dbReference>
<dbReference type="GO" id="GO:0000138">
    <property type="term" value="C:Golgi trans cisterna"/>
    <property type="evidence" value="ECO:0007669"/>
    <property type="project" value="TreeGrafter"/>
</dbReference>
<dbReference type="InterPro" id="IPR026705">
    <property type="entry name" value="Hid-1/Ecm30"/>
</dbReference>